<feature type="transmembrane region" description="Helical" evidence="1">
    <location>
        <begin position="205"/>
        <end position="226"/>
    </location>
</feature>
<evidence type="ECO:0000313" key="3">
    <source>
        <dbReference type="EMBL" id="TVP80840.1"/>
    </source>
</evidence>
<dbReference type="PANTHER" id="PTHR43185">
    <property type="entry name" value="FERROUS IRON TRANSPORT PROTEIN B"/>
    <property type="match status" value="1"/>
</dbReference>
<accession>A0A651DHQ0</accession>
<comment type="caution">
    <text evidence="3">The sequence shown here is derived from an EMBL/GenBank/DDBJ whole genome shotgun (WGS) entry which is preliminary data.</text>
</comment>
<dbReference type="AlphaFoldDB" id="A0A651DHQ0"/>
<feature type="transmembrane region" description="Helical" evidence="1">
    <location>
        <begin position="37"/>
        <end position="58"/>
    </location>
</feature>
<feature type="transmembrane region" description="Helical" evidence="1">
    <location>
        <begin position="261"/>
        <end position="279"/>
    </location>
</feature>
<dbReference type="EMBL" id="REBZ01000218">
    <property type="protein sequence ID" value="TVP80840.1"/>
    <property type="molecule type" value="Genomic_DNA"/>
</dbReference>
<feature type="transmembrane region" description="Helical" evidence="1">
    <location>
        <begin position="379"/>
        <end position="399"/>
    </location>
</feature>
<feature type="domain" description="Nucleoside transporter/FeoB GTPase Gate" evidence="2">
    <location>
        <begin position="105"/>
        <end position="199"/>
    </location>
</feature>
<dbReference type="InterPro" id="IPR050860">
    <property type="entry name" value="FeoB_GTPase"/>
</dbReference>
<name>A0A651DHQ0_9BACI</name>
<keyword evidence="1" id="KW-1133">Transmembrane helix</keyword>
<feature type="transmembrane region" description="Helical" evidence="1">
    <location>
        <begin position="338"/>
        <end position="359"/>
    </location>
</feature>
<dbReference type="Pfam" id="PF07670">
    <property type="entry name" value="Gate"/>
    <property type="match status" value="1"/>
</dbReference>
<proteinExistence type="predicted"/>
<keyword evidence="1" id="KW-0472">Membrane</keyword>
<feature type="transmembrane region" description="Helical" evidence="1">
    <location>
        <begin position="95"/>
        <end position="121"/>
    </location>
</feature>
<dbReference type="InterPro" id="IPR011642">
    <property type="entry name" value="Gate_dom"/>
</dbReference>
<keyword evidence="1" id="KW-0812">Transmembrane</keyword>
<evidence type="ECO:0000256" key="1">
    <source>
        <dbReference type="SAM" id="Phobius"/>
    </source>
</evidence>
<dbReference type="PANTHER" id="PTHR43185:SF1">
    <property type="entry name" value="FE(2+) TRANSPORTER FEOB"/>
    <property type="match status" value="1"/>
</dbReference>
<feature type="transmembrane region" description="Helical" evidence="1">
    <location>
        <begin position="291"/>
        <end position="314"/>
    </location>
</feature>
<organism evidence="3">
    <name type="scientific">Alkalicoccus sp</name>
    <dbReference type="NCBI Taxonomy" id="2005376"/>
    <lineage>
        <taxon>Bacteria</taxon>
        <taxon>Bacillati</taxon>
        <taxon>Bacillota</taxon>
        <taxon>Bacilli</taxon>
        <taxon>Bacillales</taxon>
        <taxon>Bacillaceae</taxon>
        <taxon>Alkalicoccus</taxon>
    </lineage>
</organism>
<evidence type="ECO:0000259" key="2">
    <source>
        <dbReference type="Pfam" id="PF07670"/>
    </source>
</evidence>
<reference evidence="3" key="1">
    <citation type="submission" date="2018-10" db="EMBL/GenBank/DDBJ databases">
        <title>Metagenomes of soda lake microbial mats from the interior of British Columbia, Canada.</title>
        <authorList>
            <person name="Zorz J.K."/>
            <person name="Sharp C."/>
            <person name="Kleiner M."/>
            <person name="Dong X."/>
            <person name="Strous M."/>
        </authorList>
    </citation>
    <scope>NUCLEOTIDE SEQUENCE</scope>
    <source>
        <strain evidence="3">LCM1.Bin51</strain>
    </source>
</reference>
<gene>
    <name evidence="3" type="ORF">EA344_13415</name>
</gene>
<dbReference type="GO" id="GO:0015093">
    <property type="term" value="F:ferrous iron transmembrane transporter activity"/>
    <property type="evidence" value="ECO:0007669"/>
    <property type="project" value="TreeGrafter"/>
</dbReference>
<sequence>MMISPAVTTAVNVNKMEAADRSYKDVKTNHRQRFTPFLTMAVVLMIVLIYGLPVYTAYQFASFMEPLAETFVIEPLGELFSDTPVFIHTFLFGDFGIVSLGSFSFIWAFPVVVLVGMSIAITENTRLQNKLVFYIEPSLRKLGLSGADFIPVISGYGCNVVAVMQSKGCRSCTNQQCLSMISFGSACSYQIGATLSIFNAANIPWLFAPYIFLLFVVGAVHTRLWYGKGPAAPVHVPASTRLRKPDWKTILFKVKGMLSQFFYQAMPIFLIICFAAFLLDELAVIDYFISFVKPLLILMTLPPEGAVGVIFSFFRKDGILLFNEGSGAVLASFSTLEIFVLVYLASTLSGCLVTIWTIARQAGTAFASKHVLKQAVTSLVSAAVVLFLTKGVLTIFSYFN</sequence>
<protein>
    <submittedName>
        <fullName evidence="3">Ferrous iron transporter B</fullName>
    </submittedName>
</protein>
<dbReference type="GO" id="GO:0005886">
    <property type="term" value="C:plasma membrane"/>
    <property type="evidence" value="ECO:0007669"/>
    <property type="project" value="TreeGrafter"/>
</dbReference>